<evidence type="ECO:0000256" key="5">
    <source>
        <dbReference type="ARBA" id="ARBA00022692"/>
    </source>
</evidence>
<feature type="transmembrane region" description="Helical" evidence="10">
    <location>
        <begin position="55"/>
        <end position="74"/>
    </location>
</feature>
<dbReference type="EMBL" id="JBHRUH010000012">
    <property type="protein sequence ID" value="MFC3292053.1"/>
    <property type="molecule type" value="Genomic_DNA"/>
</dbReference>
<dbReference type="Pfam" id="PF02386">
    <property type="entry name" value="TrkH"/>
    <property type="match status" value="1"/>
</dbReference>
<evidence type="ECO:0000313" key="12">
    <source>
        <dbReference type="Proteomes" id="UP001595640"/>
    </source>
</evidence>
<keyword evidence="3" id="KW-1003">Cell membrane</keyword>
<evidence type="ECO:0000256" key="1">
    <source>
        <dbReference type="ARBA" id="ARBA00004651"/>
    </source>
</evidence>
<accession>A0ABV7M1A9</accession>
<evidence type="ECO:0000256" key="4">
    <source>
        <dbReference type="ARBA" id="ARBA00022538"/>
    </source>
</evidence>
<dbReference type="InterPro" id="IPR004772">
    <property type="entry name" value="TrkH"/>
</dbReference>
<feature type="transmembrane region" description="Helical" evidence="10">
    <location>
        <begin position="237"/>
        <end position="256"/>
    </location>
</feature>
<gene>
    <name evidence="11" type="ORF">ACFOEI_08205</name>
</gene>
<organism evidence="11 12">
    <name type="scientific">Modicisalibacter luteus</name>
    <dbReference type="NCBI Taxonomy" id="453962"/>
    <lineage>
        <taxon>Bacteria</taxon>
        <taxon>Pseudomonadati</taxon>
        <taxon>Pseudomonadota</taxon>
        <taxon>Gammaproteobacteria</taxon>
        <taxon>Oceanospirillales</taxon>
        <taxon>Halomonadaceae</taxon>
        <taxon>Modicisalibacter</taxon>
    </lineage>
</organism>
<feature type="transmembrane region" description="Helical" evidence="10">
    <location>
        <begin position="355"/>
        <end position="379"/>
    </location>
</feature>
<comment type="caution">
    <text evidence="11">The sequence shown here is derived from an EMBL/GenBank/DDBJ whole genome shotgun (WGS) entry which is preliminary data.</text>
</comment>
<dbReference type="PANTHER" id="PTHR32024">
    <property type="entry name" value="TRK SYSTEM POTASSIUM UPTAKE PROTEIN TRKG-RELATED"/>
    <property type="match status" value="1"/>
</dbReference>
<keyword evidence="9 10" id="KW-0472">Membrane</keyword>
<comment type="subcellular location">
    <subcellularLocation>
        <location evidence="1">Cell membrane</location>
        <topology evidence="1">Multi-pass membrane protein</topology>
    </subcellularLocation>
</comment>
<dbReference type="RefSeq" id="WP_019017503.1">
    <property type="nucleotide sequence ID" value="NZ_BMXD01000003.1"/>
</dbReference>
<feature type="transmembrane region" description="Helical" evidence="10">
    <location>
        <begin position="136"/>
        <end position="160"/>
    </location>
</feature>
<keyword evidence="8" id="KW-0406">Ion transport</keyword>
<evidence type="ECO:0000256" key="7">
    <source>
        <dbReference type="ARBA" id="ARBA00022989"/>
    </source>
</evidence>
<keyword evidence="2" id="KW-0813">Transport</keyword>
<reference evidence="12" key="1">
    <citation type="journal article" date="2019" name="Int. J. Syst. Evol. Microbiol.">
        <title>The Global Catalogue of Microorganisms (GCM) 10K type strain sequencing project: providing services to taxonomists for standard genome sequencing and annotation.</title>
        <authorList>
            <consortium name="The Broad Institute Genomics Platform"/>
            <consortium name="The Broad Institute Genome Sequencing Center for Infectious Disease"/>
            <person name="Wu L."/>
            <person name="Ma J."/>
        </authorList>
    </citation>
    <scope>NUCLEOTIDE SEQUENCE [LARGE SCALE GENOMIC DNA]</scope>
    <source>
        <strain evidence="12">KCTC 12847</strain>
    </source>
</reference>
<dbReference type="PANTHER" id="PTHR32024:SF1">
    <property type="entry name" value="KTR SYSTEM POTASSIUM UPTAKE PROTEIN B"/>
    <property type="match status" value="1"/>
</dbReference>
<evidence type="ECO:0000256" key="2">
    <source>
        <dbReference type="ARBA" id="ARBA00022448"/>
    </source>
</evidence>
<evidence type="ECO:0000256" key="3">
    <source>
        <dbReference type="ARBA" id="ARBA00022475"/>
    </source>
</evidence>
<dbReference type="Proteomes" id="UP001595640">
    <property type="component" value="Unassembled WGS sequence"/>
</dbReference>
<keyword evidence="5 10" id="KW-0812">Transmembrane</keyword>
<keyword evidence="7 10" id="KW-1133">Transmembrane helix</keyword>
<feature type="transmembrane region" description="Helical" evidence="10">
    <location>
        <begin position="26"/>
        <end position="43"/>
    </location>
</feature>
<evidence type="ECO:0000313" key="11">
    <source>
        <dbReference type="EMBL" id="MFC3292053.1"/>
    </source>
</evidence>
<evidence type="ECO:0000256" key="6">
    <source>
        <dbReference type="ARBA" id="ARBA00022958"/>
    </source>
</evidence>
<feature type="transmembrane region" description="Helical" evidence="10">
    <location>
        <begin position="415"/>
        <end position="436"/>
    </location>
</feature>
<evidence type="ECO:0000256" key="10">
    <source>
        <dbReference type="SAM" id="Phobius"/>
    </source>
</evidence>
<protein>
    <submittedName>
        <fullName evidence="11">TrkH family potassium uptake protein</fullName>
    </submittedName>
</protein>
<proteinExistence type="predicted"/>
<evidence type="ECO:0000256" key="9">
    <source>
        <dbReference type="ARBA" id="ARBA00023136"/>
    </source>
</evidence>
<keyword evidence="4" id="KW-0633">Potassium transport</keyword>
<feature type="transmembrane region" description="Helical" evidence="10">
    <location>
        <begin position="203"/>
        <end position="225"/>
    </location>
</feature>
<dbReference type="NCBIfam" id="TIGR00933">
    <property type="entry name" value="2a38"/>
    <property type="match status" value="1"/>
</dbReference>
<keyword evidence="6" id="KW-0630">Potassium</keyword>
<keyword evidence="12" id="KW-1185">Reference proteome</keyword>
<sequence length="454" mass="48853">MRFRQRLAQPVKHLPHGHVIPLSPPQVILLGFAILIAIGTLLLSSNSLSGMSLSWHEALFTATSAVTVTGLTVVDTAQMNIVGQVIVLGLIQLGGLGFMTFAALMMALLGMRMPLQQQNMVRETLHNTSFSGLMRLVRLVIVFTLVAEGLGTLLLALAWVPEFGWQQGLWVSAFHAISAFNNAGFSILPQGLSPWVADPVVNVVMSLLFIIGGLGFIVLAELVEWRRHRKLSLHARIVLHATLWLSLGAMIALLLLEWGNPSTLGGLESVWVRVQAAWFQAVTPRSAGFSTLSMDLMTAPATLLIMLLMFIGAGSGSTASGIKVSTFVVVLLIARSFLRGSTQPAIFRHSIPEETIFKAIAVALAGMLLVFISLFALTLTETGKTFIDLAFESVSAFGTVGLSRGITEELSVPGQLILCVTMLLGRVGPISLGYFITTRQTPGLKYARGHVHIG</sequence>
<feature type="transmembrane region" description="Helical" evidence="10">
    <location>
        <begin position="301"/>
        <end position="334"/>
    </location>
</feature>
<dbReference type="InterPro" id="IPR003445">
    <property type="entry name" value="Cat_transpt"/>
</dbReference>
<feature type="transmembrane region" description="Helical" evidence="10">
    <location>
        <begin position="86"/>
        <end position="115"/>
    </location>
</feature>
<evidence type="ECO:0000256" key="8">
    <source>
        <dbReference type="ARBA" id="ARBA00023065"/>
    </source>
</evidence>
<name>A0ABV7M1A9_9GAMM</name>